<reference evidence="1 2" key="1">
    <citation type="journal article" date="2017" name="Curr. Biol.">
        <title>The Evolution of Venom by Co-option of Single-Copy Genes.</title>
        <authorList>
            <person name="Martinson E.O."/>
            <person name="Mrinalini"/>
            <person name="Kelkar Y.D."/>
            <person name="Chang C.H."/>
            <person name="Werren J.H."/>
        </authorList>
    </citation>
    <scope>NUCLEOTIDE SEQUENCE [LARGE SCALE GENOMIC DNA]</scope>
    <source>
        <strain evidence="1 2">Alberta</strain>
        <tissue evidence="1">Whole body</tissue>
    </source>
</reference>
<evidence type="ECO:0000313" key="1">
    <source>
        <dbReference type="EMBL" id="OXU21889.1"/>
    </source>
</evidence>
<name>A0A232EU47_9HYME</name>
<keyword evidence="2" id="KW-1185">Reference proteome</keyword>
<protein>
    <submittedName>
        <fullName evidence="1">Uncharacterized protein</fullName>
    </submittedName>
</protein>
<gene>
    <name evidence="1" type="ORF">TSAR_010803</name>
</gene>
<sequence>PLYDGCDLTRAESELLILSLSLRHSFTNDALDDVLKTIDCHLPHNEYKSSYRFLKSFSKPEHKECYYCPDCPANLNFETNINRAECEFCHNIYLKKQLYDEGTFFYHLPLESQLTELMQSPLYLNIRRECEESDVINGEIYKDMSKRGIISKNDITIQ</sequence>
<feature type="non-terminal residue" evidence="1">
    <location>
        <position position="1"/>
    </location>
</feature>
<dbReference type="EMBL" id="NNAY01002167">
    <property type="protein sequence ID" value="OXU21889.1"/>
    <property type="molecule type" value="Genomic_DNA"/>
</dbReference>
<dbReference type="AlphaFoldDB" id="A0A232EU47"/>
<organism evidence="1 2">
    <name type="scientific">Trichomalopsis sarcophagae</name>
    <dbReference type="NCBI Taxonomy" id="543379"/>
    <lineage>
        <taxon>Eukaryota</taxon>
        <taxon>Metazoa</taxon>
        <taxon>Ecdysozoa</taxon>
        <taxon>Arthropoda</taxon>
        <taxon>Hexapoda</taxon>
        <taxon>Insecta</taxon>
        <taxon>Pterygota</taxon>
        <taxon>Neoptera</taxon>
        <taxon>Endopterygota</taxon>
        <taxon>Hymenoptera</taxon>
        <taxon>Apocrita</taxon>
        <taxon>Proctotrupomorpha</taxon>
        <taxon>Chalcidoidea</taxon>
        <taxon>Pteromalidae</taxon>
        <taxon>Pteromalinae</taxon>
        <taxon>Trichomalopsis</taxon>
    </lineage>
</organism>
<evidence type="ECO:0000313" key="2">
    <source>
        <dbReference type="Proteomes" id="UP000215335"/>
    </source>
</evidence>
<dbReference type="Proteomes" id="UP000215335">
    <property type="component" value="Unassembled WGS sequence"/>
</dbReference>
<accession>A0A232EU47</accession>
<proteinExistence type="predicted"/>
<comment type="caution">
    <text evidence="1">The sequence shown here is derived from an EMBL/GenBank/DDBJ whole genome shotgun (WGS) entry which is preliminary data.</text>
</comment>